<organism evidence="2">
    <name type="scientific">Aegilops tauschii</name>
    <name type="common">Tausch's goatgrass</name>
    <name type="synonym">Aegilops squarrosa</name>
    <dbReference type="NCBI Taxonomy" id="37682"/>
    <lineage>
        <taxon>Eukaryota</taxon>
        <taxon>Viridiplantae</taxon>
        <taxon>Streptophyta</taxon>
        <taxon>Embryophyta</taxon>
        <taxon>Tracheophyta</taxon>
        <taxon>Spermatophyta</taxon>
        <taxon>Magnoliopsida</taxon>
        <taxon>Liliopsida</taxon>
        <taxon>Poales</taxon>
        <taxon>Poaceae</taxon>
        <taxon>BOP clade</taxon>
        <taxon>Pooideae</taxon>
        <taxon>Triticodae</taxon>
        <taxon>Triticeae</taxon>
        <taxon>Triticinae</taxon>
        <taxon>Aegilops</taxon>
    </lineage>
</organism>
<sequence>MTVALSGWAFHLSWTAQPGRLGASHPIVRADRTAHITPESPPCQATTGRTARRCSPPARRPGRSDDIDLFMMSSTHLEHMGEHMSSYKRKDCFKHPMGFVVIVVFLYLLNSTYYVRPVMSIDAHGNLLTEIKHATLAEPHHFDLSRRDRFPSGEDQDNIVAGVAVWRTQPGKYYGLRAKIGVWAHPNQKHSQESGASISVGGKFGPMLLSQVEAGFHVFPDLYNNSDVRFFTFWTLVLPQHMMEKITTSQLAYTRIFYLQWVERETLPLTSIEDPNTGNWVLYQDDLERPSFLGHFPKDLCPELNGVAPQVLFAGFATYPRNDRGPAMGSGHFPVEGERKAAYFKNMKIFDSNASAHDPIPSIMVPLMNRPDCYKLGDIPLGVKDSYLFYYGGPEGCHG</sequence>
<evidence type="ECO:0000313" key="2">
    <source>
        <dbReference type="EnsemblPlants" id="EMT31575"/>
    </source>
</evidence>
<dbReference type="PANTHER" id="PTHR31589">
    <property type="entry name" value="PROTEIN, PUTATIVE (DUF239)-RELATED-RELATED"/>
    <property type="match status" value="1"/>
</dbReference>
<dbReference type="EnsemblPlants" id="EMT31575">
    <property type="protein sequence ID" value="EMT31575"/>
    <property type="gene ID" value="F775_24880"/>
</dbReference>
<dbReference type="InterPro" id="IPR004314">
    <property type="entry name" value="Neprosin"/>
</dbReference>
<reference evidence="2" key="1">
    <citation type="submission" date="2015-06" db="UniProtKB">
        <authorList>
            <consortium name="EnsemblPlants"/>
        </authorList>
    </citation>
    <scope>IDENTIFICATION</scope>
</reference>
<name>M8C2S4_AEGTA</name>
<proteinExistence type="predicted"/>
<dbReference type="Pfam" id="PF03080">
    <property type="entry name" value="Neprosin"/>
    <property type="match status" value="2"/>
</dbReference>
<evidence type="ECO:0000259" key="1">
    <source>
        <dbReference type="PROSITE" id="PS52045"/>
    </source>
</evidence>
<dbReference type="InterPro" id="IPR053168">
    <property type="entry name" value="Glutamic_endopeptidase"/>
</dbReference>
<dbReference type="AlphaFoldDB" id="M8C2S4"/>
<protein>
    <recommendedName>
        <fullName evidence="1">Neprosin PEP catalytic domain-containing protein</fullName>
    </recommendedName>
</protein>
<feature type="domain" description="Neprosin PEP catalytic" evidence="1">
    <location>
        <begin position="154"/>
        <end position="398"/>
    </location>
</feature>
<accession>M8C2S4</accession>
<dbReference type="PROSITE" id="PS52045">
    <property type="entry name" value="NEPROSIN_PEP_CD"/>
    <property type="match status" value="1"/>
</dbReference>
<dbReference type="PANTHER" id="PTHR31589:SF129">
    <property type="entry name" value="NEPROSIN DOMAIN-CONTAINING PROTEIN"/>
    <property type="match status" value="1"/>
</dbReference>